<sequence length="68" mass="7550">MMQTVYYVAYAEPQTFGHGDQGGVISAMPASEREHTSRADAERELAKLSARLGQPLRVRRLTSGEGWQ</sequence>
<dbReference type="KEGG" id="ccah:DWG20_15355"/>
<dbReference type="EMBL" id="CP031337">
    <property type="protein sequence ID" value="AXK40688.1"/>
    <property type="molecule type" value="Genomic_DNA"/>
</dbReference>
<protein>
    <submittedName>
        <fullName evidence="1">Uncharacterized protein</fullName>
    </submittedName>
</protein>
<dbReference type="RefSeq" id="WP_115434615.1">
    <property type="nucleotide sequence ID" value="NZ_CP031337.1"/>
</dbReference>
<evidence type="ECO:0000313" key="1">
    <source>
        <dbReference type="EMBL" id="AXK40688.1"/>
    </source>
</evidence>
<accession>A0A345Y9T6</accession>
<dbReference type="Proteomes" id="UP000254537">
    <property type="component" value="Chromosome"/>
</dbReference>
<organism evidence="1 2">
    <name type="scientific">Crenobacter cavernae</name>
    <dbReference type="NCBI Taxonomy" id="2290923"/>
    <lineage>
        <taxon>Bacteria</taxon>
        <taxon>Pseudomonadati</taxon>
        <taxon>Pseudomonadota</taxon>
        <taxon>Betaproteobacteria</taxon>
        <taxon>Neisseriales</taxon>
        <taxon>Neisseriaceae</taxon>
        <taxon>Crenobacter</taxon>
    </lineage>
</organism>
<dbReference type="AlphaFoldDB" id="A0A345Y9T6"/>
<proteinExistence type="predicted"/>
<reference evidence="1 2" key="1">
    <citation type="submission" date="2018-07" db="EMBL/GenBank/DDBJ databases">
        <title>Crenobacter cavernae sp. nov., isolated from a karst cave.</title>
        <authorList>
            <person name="Zhu H."/>
        </authorList>
    </citation>
    <scope>NUCLEOTIDE SEQUENCE [LARGE SCALE GENOMIC DNA]</scope>
    <source>
        <strain evidence="1 2">K1W11S-77</strain>
    </source>
</reference>
<name>A0A345Y9T6_9NEIS</name>
<evidence type="ECO:0000313" key="2">
    <source>
        <dbReference type="Proteomes" id="UP000254537"/>
    </source>
</evidence>
<gene>
    <name evidence="1" type="ORF">DWG20_15355</name>
</gene>